<accession>A0AAW1PT68</accession>
<feature type="compositionally biased region" description="Basic and acidic residues" evidence="1">
    <location>
        <begin position="150"/>
        <end position="167"/>
    </location>
</feature>
<dbReference type="EMBL" id="JALJOR010000008">
    <property type="protein sequence ID" value="KAK9812814.1"/>
    <property type="molecule type" value="Genomic_DNA"/>
</dbReference>
<feature type="region of interest" description="Disordered" evidence="1">
    <location>
        <begin position="134"/>
        <end position="182"/>
    </location>
</feature>
<evidence type="ECO:0000256" key="1">
    <source>
        <dbReference type="SAM" id="MobiDB-lite"/>
    </source>
</evidence>
<protein>
    <submittedName>
        <fullName evidence="2">Uncharacterized protein</fullName>
    </submittedName>
</protein>
<reference evidence="2 3" key="1">
    <citation type="journal article" date="2024" name="Nat. Commun.">
        <title>Phylogenomics reveals the evolutionary origins of lichenization in chlorophyte algae.</title>
        <authorList>
            <person name="Puginier C."/>
            <person name="Libourel C."/>
            <person name="Otte J."/>
            <person name="Skaloud P."/>
            <person name="Haon M."/>
            <person name="Grisel S."/>
            <person name="Petersen M."/>
            <person name="Berrin J.G."/>
            <person name="Delaux P.M."/>
            <person name="Dal Grande F."/>
            <person name="Keller J."/>
        </authorList>
    </citation>
    <scope>NUCLEOTIDE SEQUENCE [LARGE SCALE GENOMIC DNA]</scope>
    <source>
        <strain evidence="2 3">SAG 2043</strain>
    </source>
</reference>
<evidence type="ECO:0000313" key="2">
    <source>
        <dbReference type="EMBL" id="KAK9812814.1"/>
    </source>
</evidence>
<name>A0AAW1PT68_9CHLO</name>
<organism evidence="2 3">
    <name type="scientific">[Myrmecia] bisecta</name>
    <dbReference type="NCBI Taxonomy" id="41462"/>
    <lineage>
        <taxon>Eukaryota</taxon>
        <taxon>Viridiplantae</taxon>
        <taxon>Chlorophyta</taxon>
        <taxon>core chlorophytes</taxon>
        <taxon>Trebouxiophyceae</taxon>
        <taxon>Trebouxiales</taxon>
        <taxon>Trebouxiaceae</taxon>
        <taxon>Myrmecia</taxon>
    </lineage>
</organism>
<keyword evidence="3" id="KW-1185">Reference proteome</keyword>
<sequence length="182" mass="19133">MLFAYACGTQSEIHPCDRTAERIASNVAALLSELEDAVALAALTPFLDAITSTVPGRTFILEYVMSVPDDENGAGGAQRRIPVSGAEPADPNAPKLTEGDIHYKAEGTKDHCWKPQSSANIRECAHRDGKTMADEMAAGKGGGPNTSGDRITEGEVHGKGLGAKECRAQPTAAMRVPVTAEE</sequence>
<dbReference type="Proteomes" id="UP001489004">
    <property type="component" value="Unassembled WGS sequence"/>
</dbReference>
<proteinExistence type="predicted"/>
<dbReference type="AlphaFoldDB" id="A0AAW1PT68"/>
<gene>
    <name evidence="2" type="ORF">WJX72_004221</name>
</gene>
<comment type="caution">
    <text evidence="2">The sequence shown here is derived from an EMBL/GenBank/DDBJ whole genome shotgun (WGS) entry which is preliminary data.</text>
</comment>
<evidence type="ECO:0000313" key="3">
    <source>
        <dbReference type="Proteomes" id="UP001489004"/>
    </source>
</evidence>
<feature type="region of interest" description="Disordered" evidence="1">
    <location>
        <begin position="71"/>
        <end position="95"/>
    </location>
</feature>